<dbReference type="KEGG" id="dpx:DAPPUDRAFT_267379"/>
<keyword evidence="3" id="KW-1185">Reference proteome</keyword>
<reference evidence="2 3" key="1">
    <citation type="journal article" date="2011" name="Science">
        <title>The ecoresponsive genome of Daphnia pulex.</title>
        <authorList>
            <person name="Colbourne J.K."/>
            <person name="Pfrender M.E."/>
            <person name="Gilbert D."/>
            <person name="Thomas W.K."/>
            <person name="Tucker A."/>
            <person name="Oakley T.H."/>
            <person name="Tokishita S."/>
            <person name="Aerts A."/>
            <person name="Arnold G.J."/>
            <person name="Basu M.K."/>
            <person name="Bauer D.J."/>
            <person name="Caceres C.E."/>
            <person name="Carmel L."/>
            <person name="Casola C."/>
            <person name="Choi J.H."/>
            <person name="Detter J.C."/>
            <person name="Dong Q."/>
            <person name="Dusheyko S."/>
            <person name="Eads B.D."/>
            <person name="Frohlich T."/>
            <person name="Geiler-Samerotte K.A."/>
            <person name="Gerlach D."/>
            <person name="Hatcher P."/>
            <person name="Jogdeo S."/>
            <person name="Krijgsveld J."/>
            <person name="Kriventseva E.V."/>
            <person name="Kultz D."/>
            <person name="Laforsch C."/>
            <person name="Lindquist E."/>
            <person name="Lopez J."/>
            <person name="Manak J.R."/>
            <person name="Muller J."/>
            <person name="Pangilinan J."/>
            <person name="Patwardhan R.P."/>
            <person name="Pitluck S."/>
            <person name="Pritham E.J."/>
            <person name="Rechtsteiner A."/>
            <person name="Rho M."/>
            <person name="Rogozin I.B."/>
            <person name="Sakarya O."/>
            <person name="Salamov A."/>
            <person name="Schaack S."/>
            <person name="Shapiro H."/>
            <person name="Shiga Y."/>
            <person name="Skalitzky C."/>
            <person name="Smith Z."/>
            <person name="Souvorov A."/>
            <person name="Sung W."/>
            <person name="Tang Z."/>
            <person name="Tsuchiya D."/>
            <person name="Tu H."/>
            <person name="Vos H."/>
            <person name="Wang M."/>
            <person name="Wolf Y.I."/>
            <person name="Yamagata H."/>
            <person name="Yamada T."/>
            <person name="Ye Y."/>
            <person name="Shaw J.R."/>
            <person name="Andrews J."/>
            <person name="Crease T.J."/>
            <person name="Tang H."/>
            <person name="Lucas S.M."/>
            <person name="Robertson H.M."/>
            <person name="Bork P."/>
            <person name="Koonin E.V."/>
            <person name="Zdobnov E.M."/>
            <person name="Grigoriev I.V."/>
            <person name="Lynch M."/>
            <person name="Boore J.L."/>
        </authorList>
    </citation>
    <scope>NUCLEOTIDE SEQUENCE [LARGE SCALE GENOMIC DNA]</scope>
</reference>
<dbReference type="EMBL" id="GL732916">
    <property type="protein sequence ID" value="EFX63935.1"/>
    <property type="molecule type" value="Genomic_DNA"/>
</dbReference>
<sequence length="56" mass="6637">MPPRRELTREEKDDKNRKAREKRSLEDQEAKEVDWLLRGKRQLGLSGLDQPFGSEN</sequence>
<feature type="region of interest" description="Disordered" evidence="1">
    <location>
        <begin position="1"/>
        <end position="29"/>
    </location>
</feature>
<organism evidence="2 3">
    <name type="scientific">Daphnia pulex</name>
    <name type="common">Water flea</name>
    <dbReference type="NCBI Taxonomy" id="6669"/>
    <lineage>
        <taxon>Eukaryota</taxon>
        <taxon>Metazoa</taxon>
        <taxon>Ecdysozoa</taxon>
        <taxon>Arthropoda</taxon>
        <taxon>Crustacea</taxon>
        <taxon>Branchiopoda</taxon>
        <taxon>Diplostraca</taxon>
        <taxon>Cladocera</taxon>
        <taxon>Anomopoda</taxon>
        <taxon>Daphniidae</taxon>
        <taxon>Daphnia</taxon>
    </lineage>
</organism>
<protein>
    <submittedName>
        <fullName evidence="2">Uncharacterized protein</fullName>
    </submittedName>
</protein>
<evidence type="ECO:0000256" key="1">
    <source>
        <dbReference type="SAM" id="MobiDB-lite"/>
    </source>
</evidence>
<dbReference type="Proteomes" id="UP000000305">
    <property type="component" value="Unassembled WGS sequence"/>
</dbReference>
<dbReference type="InParanoid" id="E9HWE1"/>
<proteinExistence type="predicted"/>
<dbReference type="AlphaFoldDB" id="E9HWE1"/>
<accession>E9HWE1</accession>
<name>E9HWE1_DAPPU</name>
<dbReference type="HOGENOM" id="CLU_3016311_0_0_1"/>
<evidence type="ECO:0000313" key="2">
    <source>
        <dbReference type="EMBL" id="EFX63935.1"/>
    </source>
</evidence>
<evidence type="ECO:0000313" key="3">
    <source>
        <dbReference type="Proteomes" id="UP000000305"/>
    </source>
</evidence>
<dbReference type="PhylomeDB" id="E9HWE1"/>
<gene>
    <name evidence="2" type="ORF">DAPPUDRAFT_267379</name>
</gene>